<gene>
    <name evidence="1" type="ORF">GCM10010913_48670</name>
</gene>
<evidence type="ECO:0008006" key="3">
    <source>
        <dbReference type="Google" id="ProtNLM"/>
    </source>
</evidence>
<keyword evidence="2" id="KW-1185">Reference proteome</keyword>
<sequence>MYKKILNILLCIILIISTLTNTVYGASGGSNNGESGTGSLGLSFIKDPNDPKYGDLHYEALDTTGIRYVSVGWIIRKD</sequence>
<evidence type="ECO:0000313" key="2">
    <source>
        <dbReference type="Proteomes" id="UP000608420"/>
    </source>
</evidence>
<proteinExistence type="predicted"/>
<organism evidence="1 2">
    <name type="scientific">Paenibacillus aceti</name>
    <dbReference type="NCBI Taxonomy" id="1820010"/>
    <lineage>
        <taxon>Bacteria</taxon>
        <taxon>Bacillati</taxon>
        <taxon>Bacillota</taxon>
        <taxon>Bacilli</taxon>
        <taxon>Bacillales</taxon>
        <taxon>Paenibacillaceae</taxon>
        <taxon>Paenibacillus</taxon>
    </lineage>
</organism>
<name>A0ABQ1W9Q8_9BACL</name>
<dbReference type="EMBL" id="BMIW01000084">
    <property type="protein sequence ID" value="GGG20687.1"/>
    <property type="molecule type" value="Genomic_DNA"/>
</dbReference>
<dbReference type="Proteomes" id="UP000608420">
    <property type="component" value="Unassembled WGS sequence"/>
</dbReference>
<comment type="caution">
    <text evidence="1">The sequence shown here is derived from an EMBL/GenBank/DDBJ whole genome shotgun (WGS) entry which is preliminary data.</text>
</comment>
<reference evidence="2" key="1">
    <citation type="journal article" date="2019" name="Int. J. Syst. Evol. Microbiol.">
        <title>The Global Catalogue of Microorganisms (GCM) 10K type strain sequencing project: providing services to taxonomists for standard genome sequencing and annotation.</title>
        <authorList>
            <consortium name="The Broad Institute Genomics Platform"/>
            <consortium name="The Broad Institute Genome Sequencing Center for Infectious Disease"/>
            <person name="Wu L."/>
            <person name="Ma J."/>
        </authorList>
    </citation>
    <scope>NUCLEOTIDE SEQUENCE [LARGE SCALE GENOMIC DNA]</scope>
    <source>
        <strain evidence="2">CGMCC 1.15420</strain>
    </source>
</reference>
<accession>A0ABQ1W9Q8</accession>
<protein>
    <recommendedName>
        <fullName evidence="3">Secreted protein</fullName>
    </recommendedName>
</protein>
<evidence type="ECO:0000313" key="1">
    <source>
        <dbReference type="EMBL" id="GGG20687.1"/>
    </source>
</evidence>